<reference evidence="1 2" key="1">
    <citation type="submission" date="2019-02" db="EMBL/GenBank/DDBJ databases">
        <title>Opniocepnalus argus genome.</title>
        <authorList>
            <person name="Zhou C."/>
            <person name="Xiao S."/>
        </authorList>
    </citation>
    <scope>NUCLEOTIDE SEQUENCE [LARGE SCALE GENOMIC DNA]</scope>
    <source>
        <strain evidence="1">OARG1902GOOAL</strain>
        <tissue evidence="1">Muscle</tissue>
    </source>
</reference>
<proteinExistence type="predicted"/>
<dbReference type="EMBL" id="CM015727">
    <property type="protein sequence ID" value="KAF3701170.1"/>
    <property type="molecule type" value="Genomic_DNA"/>
</dbReference>
<evidence type="ECO:0000313" key="2">
    <source>
        <dbReference type="Proteomes" id="UP000503349"/>
    </source>
</evidence>
<organism evidence="1 2">
    <name type="scientific">Channa argus</name>
    <name type="common">Northern snakehead</name>
    <name type="synonym">Ophicephalus argus</name>
    <dbReference type="NCBI Taxonomy" id="215402"/>
    <lineage>
        <taxon>Eukaryota</taxon>
        <taxon>Metazoa</taxon>
        <taxon>Chordata</taxon>
        <taxon>Craniata</taxon>
        <taxon>Vertebrata</taxon>
        <taxon>Euteleostomi</taxon>
        <taxon>Actinopterygii</taxon>
        <taxon>Neopterygii</taxon>
        <taxon>Teleostei</taxon>
        <taxon>Neoteleostei</taxon>
        <taxon>Acanthomorphata</taxon>
        <taxon>Anabantaria</taxon>
        <taxon>Anabantiformes</taxon>
        <taxon>Channoidei</taxon>
        <taxon>Channidae</taxon>
        <taxon>Channa</taxon>
    </lineage>
</organism>
<keyword evidence="2" id="KW-1185">Reference proteome</keyword>
<name>A0A6G1QER3_CHAAH</name>
<sequence>MTTVVFFPLKRVPAFGQTNKPHHPPHPSQKTCFSEKVASEPGWKVRIYQMGTTWLYICCQYVKCTGFPCFSCCNRTTLTVETDTPNEEEEK</sequence>
<gene>
    <name evidence="1" type="ORF">EXN66_Car016858</name>
</gene>
<dbReference type="AlphaFoldDB" id="A0A6G1QER3"/>
<evidence type="ECO:0000313" key="1">
    <source>
        <dbReference type="EMBL" id="KAF3701170.1"/>
    </source>
</evidence>
<accession>A0A6G1QER3</accession>
<dbReference type="Proteomes" id="UP000503349">
    <property type="component" value="Chromosome 16"/>
</dbReference>
<protein>
    <submittedName>
        <fullName evidence="1">Uncharacterized protein</fullName>
    </submittedName>
</protein>
<reference evidence="2" key="2">
    <citation type="submission" date="2019-02" db="EMBL/GenBank/DDBJ databases">
        <title>Opniocepnalus argus Var Kimnra genome.</title>
        <authorList>
            <person name="Zhou C."/>
            <person name="Xiao S."/>
        </authorList>
    </citation>
    <scope>NUCLEOTIDE SEQUENCE [LARGE SCALE GENOMIC DNA]</scope>
</reference>